<protein>
    <recommendedName>
        <fullName evidence="4">HAMP domain-containing protein</fullName>
    </recommendedName>
</protein>
<evidence type="ECO:0000256" key="1">
    <source>
        <dbReference type="SAM" id="Phobius"/>
    </source>
</evidence>
<dbReference type="Proteomes" id="UP000305131">
    <property type="component" value="Unassembled WGS sequence"/>
</dbReference>
<organism evidence="2 3">
    <name type="scientific">Xanthobacter autotrophicus</name>
    <dbReference type="NCBI Taxonomy" id="280"/>
    <lineage>
        <taxon>Bacteria</taxon>
        <taxon>Pseudomonadati</taxon>
        <taxon>Pseudomonadota</taxon>
        <taxon>Alphaproteobacteria</taxon>
        <taxon>Hyphomicrobiales</taxon>
        <taxon>Xanthobacteraceae</taxon>
        <taxon>Xanthobacter</taxon>
    </lineage>
</organism>
<name>A0A6C1KAL8_XANAU</name>
<evidence type="ECO:0000313" key="2">
    <source>
        <dbReference type="EMBL" id="TLX41190.1"/>
    </source>
</evidence>
<comment type="caution">
    <text evidence="2">The sequence shown here is derived from an EMBL/GenBank/DDBJ whole genome shotgun (WGS) entry which is preliminary data.</text>
</comment>
<reference evidence="2 3" key="1">
    <citation type="submission" date="2019-05" db="EMBL/GenBank/DDBJ databases">
        <authorList>
            <person name="Zhou X."/>
        </authorList>
    </citation>
    <scope>NUCLEOTIDE SEQUENCE [LARGE SCALE GENOMIC DNA]</scope>
    <source>
        <strain evidence="2 3">DSM 432</strain>
    </source>
</reference>
<dbReference type="EMBL" id="VAUP01000038">
    <property type="protein sequence ID" value="TLX41190.1"/>
    <property type="molecule type" value="Genomic_DNA"/>
</dbReference>
<feature type="transmembrane region" description="Helical" evidence="1">
    <location>
        <begin position="155"/>
        <end position="178"/>
    </location>
</feature>
<proteinExistence type="predicted"/>
<keyword evidence="1" id="KW-1133">Transmembrane helix</keyword>
<sequence>MRHEFAEGGRARLLTGLFALLVTFLLGSAAAALLINGYRTRVEESARRDALVIGTSVARTLAQQFEKAARFGIPLKLLPGVEIHLSETLTRTPGLTQIVLRGADGREIRSAIGEHPGTDSVSAPVMVDGNTVASVEVTTNPAALATSFADIGVKAAVVVAVCAALAALAAGLLVGGALERSRTRLTEGLIGAVEGEYGTSDDPQRYNRRSGPHGAVGRALRALERGNRRVADRRAVFEAYAEELLAVDFDGGLRPDVERVRREVLAAPGAAEKERGV</sequence>
<evidence type="ECO:0000313" key="3">
    <source>
        <dbReference type="Proteomes" id="UP000305131"/>
    </source>
</evidence>
<dbReference type="GeneID" id="95775721"/>
<keyword evidence="1" id="KW-0812">Transmembrane</keyword>
<dbReference type="AlphaFoldDB" id="A0A6C1KAL8"/>
<dbReference type="RefSeq" id="WP_138401232.1">
    <property type="nucleotide sequence ID" value="NZ_JBAFVI010000003.1"/>
</dbReference>
<gene>
    <name evidence="2" type="ORF">FBQ73_19900</name>
</gene>
<evidence type="ECO:0008006" key="4">
    <source>
        <dbReference type="Google" id="ProtNLM"/>
    </source>
</evidence>
<accession>A0A6C1KAL8</accession>
<dbReference type="OrthoDB" id="8448353at2"/>
<keyword evidence="1" id="KW-0472">Membrane</keyword>